<evidence type="ECO:0000313" key="3">
    <source>
        <dbReference type="Proteomes" id="UP000078397"/>
    </source>
</evidence>
<feature type="compositionally biased region" description="Basic and acidic residues" evidence="1">
    <location>
        <begin position="17"/>
        <end position="27"/>
    </location>
</feature>
<dbReference type="GO" id="GO:0031505">
    <property type="term" value="P:fungal-type cell wall organization"/>
    <property type="evidence" value="ECO:0007669"/>
    <property type="project" value="TreeGrafter"/>
</dbReference>
<dbReference type="OrthoDB" id="755951at2759"/>
<dbReference type="EMBL" id="LSBJ02000001">
    <property type="protein sequence ID" value="OAQ72694.2"/>
    <property type="molecule type" value="Genomic_DNA"/>
</dbReference>
<dbReference type="GeneID" id="28844582"/>
<dbReference type="PANTHER" id="PTHR10788:SF123">
    <property type="entry name" value="TREHALOSE-PHOSPHATASE"/>
    <property type="match status" value="1"/>
</dbReference>
<dbReference type="Proteomes" id="UP000078397">
    <property type="component" value="Unassembled WGS sequence"/>
</dbReference>
<name>A0A179G4B7_METCM</name>
<feature type="region of interest" description="Disordered" evidence="1">
    <location>
        <begin position="132"/>
        <end position="165"/>
    </location>
</feature>
<dbReference type="RefSeq" id="XP_018148777.2">
    <property type="nucleotide sequence ID" value="XM_018280588.2"/>
</dbReference>
<feature type="region of interest" description="Disordered" evidence="1">
    <location>
        <begin position="1"/>
        <end position="27"/>
    </location>
</feature>
<gene>
    <name evidence="2" type="ORF">VFPPC_00599</name>
</gene>
<dbReference type="GO" id="GO:0003825">
    <property type="term" value="F:alpha,alpha-trehalose-phosphate synthase (UDP-forming) activity"/>
    <property type="evidence" value="ECO:0007669"/>
    <property type="project" value="TreeGrafter"/>
</dbReference>
<dbReference type="KEGG" id="pchm:VFPPC_00599"/>
<protein>
    <submittedName>
        <fullName evidence="2">Glycosyltransferase family 20</fullName>
    </submittedName>
</protein>
<feature type="compositionally biased region" description="Basic and acidic residues" evidence="1">
    <location>
        <begin position="132"/>
        <end position="146"/>
    </location>
</feature>
<dbReference type="GO" id="GO:0005992">
    <property type="term" value="P:trehalose biosynthetic process"/>
    <property type="evidence" value="ECO:0007669"/>
    <property type="project" value="InterPro"/>
</dbReference>
<comment type="caution">
    <text evidence="2">The sequence shown here is derived from an EMBL/GenBank/DDBJ whole genome shotgun (WGS) entry which is preliminary data.</text>
</comment>
<accession>A0A179G4B7</accession>
<dbReference type="InterPro" id="IPR001830">
    <property type="entry name" value="Glyco_trans_20"/>
</dbReference>
<feature type="region of interest" description="Disordered" evidence="1">
    <location>
        <begin position="45"/>
        <end position="76"/>
    </location>
</feature>
<dbReference type="AlphaFoldDB" id="A0A179G4B7"/>
<dbReference type="STRING" id="1380566.A0A179G4B7"/>
<dbReference type="Gene3D" id="3.40.50.2000">
    <property type="entry name" value="Glycogen Phosphorylase B"/>
    <property type="match status" value="2"/>
</dbReference>
<dbReference type="CDD" id="cd03788">
    <property type="entry name" value="GT20_TPS"/>
    <property type="match status" value="1"/>
</dbReference>
<evidence type="ECO:0000256" key="1">
    <source>
        <dbReference type="SAM" id="MobiDB-lite"/>
    </source>
</evidence>
<sequence length="618" mass="69418">MTEISMSLPRPNGPIRSETHLPPHERQSVVQVPVTPGVAIGTYDEDYFDRNTRQSPKAASSRKAVRGTTKPLPADGNIISVTFTVPHVLEYRQGSDWELHRCYHRSALLDALHYLSSDSPRNHTVVAWTGEIRHGSDSNDDTKPDDEPPVVPSSTSIALGGNANVQTGKSGQVSVAYDDQLRLERQLCEDELNIVPVWLADETDITEEGIKLQDQSKWRRYAEHDLCALLHYKQHPPTEAYKEGTRWADYFRMNRLFAEKVLEAYQPGDTVLIHDYYLMLLPQFLRERYPDISIAFYLHTPFPSSELVRCLSRRRDILEGMLGSDLIAFQSFQYAQHFANSCARILGAEASPNAVKVASRRVQIEVIPVGINVSNIHSLAWTASVTEKCSSLRKQHKGKSIIVAYDPKDRLGGVDKKLLAFDRFLDLYPDFQNRVVLLQVISQTTMEEDDTEDSKYASSVNELVSDINRKYGSLENMPIQLHSQSLTIDEYFALLRSGDVALFTSVRDGMSTTSLEFVVCQQNAHGPTIISEFSGTASSLEEAIHINPWDTVGVADQIYEALNMSEEERQTMHAALYRRVTEYDVGYWVSTMLRCLKGAAGSPAQRYQAVGGLPVVSE</sequence>
<dbReference type="SUPFAM" id="SSF53756">
    <property type="entry name" value="UDP-Glycosyltransferase/glycogen phosphorylase"/>
    <property type="match status" value="1"/>
</dbReference>
<evidence type="ECO:0000313" key="2">
    <source>
        <dbReference type="EMBL" id="OAQ72694.2"/>
    </source>
</evidence>
<dbReference type="PANTHER" id="PTHR10788">
    <property type="entry name" value="TREHALOSE-6-PHOSPHATE SYNTHASE"/>
    <property type="match status" value="1"/>
</dbReference>
<dbReference type="GO" id="GO:0034605">
    <property type="term" value="P:cellular response to heat"/>
    <property type="evidence" value="ECO:0007669"/>
    <property type="project" value="TreeGrafter"/>
</dbReference>
<keyword evidence="3" id="KW-1185">Reference proteome</keyword>
<dbReference type="Pfam" id="PF00982">
    <property type="entry name" value="Glyco_transf_20"/>
    <property type="match status" value="1"/>
</dbReference>
<proteinExistence type="predicted"/>
<feature type="compositionally biased region" description="Polar residues" evidence="1">
    <location>
        <begin position="152"/>
        <end position="165"/>
    </location>
</feature>
<reference evidence="2 3" key="1">
    <citation type="journal article" date="2016" name="PLoS Pathog.">
        <title>Biosynthesis of antibiotic leucinostatins in bio-control fungus Purpureocillium lilacinum and their inhibition on phytophthora revealed by genome mining.</title>
        <authorList>
            <person name="Wang G."/>
            <person name="Liu Z."/>
            <person name="Lin R."/>
            <person name="Li E."/>
            <person name="Mao Z."/>
            <person name="Ling J."/>
            <person name="Yang Y."/>
            <person name="Yin W.B."/>
            <person name="Xie B."/>
        </authorList>
    </citation>
    <scope>NUCLEOTIDE SEQUENCE [LARGE SCALE GENOMIC DNA]</scope>
    <source>
        <strain evidence="2">170</strain>
    </source>
</reference>
<dbReference type="GO" id="GO:0005946">
    <property type="term" value="C:alpha,alpha-trehalose-phosphate synthase complex (UDP-forming)"/>
    <property type="evidence" value="ECO:0007669"/>
    <property type="project" value="TreeGrafter"/>
</dbReference>
<organism evidence="2 3">
    <name type="scientific">Pochonia chlamydosporia 170</name>
    <dbReference type="NCBI Taxonomy" id="1380566"/>
    <lineage>
        <taxon>Eukaryota</taxon>
        <taxon>Fungi</taxon>
        <taxon>Dikarya</taxon>
        <taxon>Ascomycota</taxon>
        <taxon>Pezizomycotina</taxon>
        <taxon>Sordariomycetes</taxon>
        <taxon>Hypocreomycetidae</taxon>
        <taxon>Hypocreales</taxon>
        <taxon>Clavicipitaceae</taxon>
        <taxon>Pochonia</taxon>
    </lineage>
</organism>
<dbReference type="GO" id="GO:0005829">
    <property type="term" value="C:cytosol"/>
    <property type="evidence" value="ECO:0007669"/>
    <property type="project" value="TreeGrafter"/>
</dbReference>
<dbReference type="GO" id="GO:0004805">
    <property type="term" value="F:trehalose-phosphatase activity"/>
    <property type="evidence" value="ECO:0007669"/>
    <property type="project" value="TreeGrafter"/>
</dbReference>